<protein>
    <submittedName>
        <fullName evidence="2">Uncharacterized protein</fullName>
    </submittedName>
</protein>
<feature type="region of interest" description="Disordered" evidence="1">
    <location>
        <begin position="180"/>
        <end position="243"/>
    </location>
</feature>
<comment type="caution">
    <text evidence="2">The sequence shown here is derived from an EMBL/GenBank/DDBJ whole genome shotgun (WGS) entry which is preliminary data.</text>
</comment>
<keyword evidence="3" id="KW-1185">Reference proteome</keyword>
<accession>A0A3M0JXB2</accession>
<proteinExistence type="predicted"/>
<reference evidence="2 3" key="1">
    <citation type="submission" date="2018-07" db="EMBL/GenBank/DDBJ databases">
        <title>A high quality draft genome assembly of the barn swallow (H. rustica rustica).</title>
        <authorList>
            <person name="Formenti G."/>
            <person name="Chiara M."/>
            <person name="Poveda L."/>
            <person name="Francoijs K.-J."/>
            <person name="Bonisoli-Alquati A."/>
            <person name="Canova L."/>
            <person name="Gianfranceschi L."/>
            <person name="Horner D.S."/>
            <person name="Saino N."/>
        </authorList>
    </citation>
    <scope>NUCLEOTIDE SEQUENCE [LARGE SCALE GENOMIC DNA]</scope>
    <source>
        <strain evidence="2">Chelidonia</strain>
        <tissue evidence="2">Blood</tissue>
    </source>
</reference>
<dbReference type="AlphaFoldDB" id="A0A3M0JXB2"/>
<organism evidence="2 3">
    <name type="scientific">Hirundo rustica rustica</name>
    <dbReference type="NCBI Taxonomy" id="333673"/>
    <lineage>
        <taxon>Eukaryota</taxon>
        <taxon>Metazoa</taxon>
        <taxon>Chordata</taxon>
        <taxon>Craniata</taxon>
        <taxon>Vertebrata</taxon>
        <taxon>Euteleostomi</taxon>
        <taxon>Archelosauria</taxon>
        <taxon>Archosauria</taxon>
        <taxon>Dinosauria</taxon>
        <taxon>Saurischia</taxon>
        <taxon>Theropoda</taxon>
        <taxon>Coelurosauria</taxon>
        <taxon>Aves</taxon>
        <taxon>Neognathae</taxon>
        <taxon>Neoaves</taxon>
        <taxon>Telluraves</taxon>
        <taxon>Australaves</taxon>
        <taxon>Passeriformes</taxon>
        <taxon>Sylvioidea</taxon>
        <taxon>Hirundinidae</taxon>
        <taxon>Hirundo</taxon>
    </lineage>
</organism>
<name>A0A3M0JXB2_HIRRU</name>
<evidence type="ECO:0000256" key="1">
    <source>
        <dbReference type="SAM" id="MobiDB-lite"/>
    </source>
</evidence>
<feature type="compositionally biased region" description="Basic and acidic residues" evidence="1">
    <location>
        <begin position="210"/>
        <end position="226"/>
    </location>
</feature>
<evidence type="ECO:0000313" key="3">
    <source>
        <dbReference type="Proteomes" id="UP000269221"/>
    </source>
</evidence>
<dbReference type="Proteomes" id="UP000269221">
    <property type="component" value="Unassembled WGS sequence"/>
</dbReference>
<feature type="compositionally biased region" description="Basic and acidic residues" evidence="1">
    <location>
        <begin position="67"/>
        <end position="84"/>
    </location>
</feature>
<feature type="compositionally biased region" description="Basic and acidic residues" evidence="1">
    <location>
        <begin position="188"/>
        <end position="201"/>
    </location>
</feature>
<dbReference type="EMBL" id="QRBI01000131">
    <property type="protein sequence ID" value="RMC03470.1"/>
    <property type="molecule type" value="Genomic_DNA"/>
</dbReference>
<gene>
    <name evidence="2" type="ORF">DUI87_20669</name>
</gene>
<feature type="compositionally biased region" description="Polar residues" evidence="1">
    <location>
        <begin position="120"/>
        <end position="131"/>
    </location>
</feature>
<feature type="region of interest" description="Disordered" evidence="1">
    <location>
        <begin position="19"/>
        <end position="138"/>
    </location>
</feature>
<sequence>MLMTQARGHIAQNTFALRSAGRELPNTEVQSRKLQIPESHAACSNAGAAGAGKGPRHNSVQSGADSNDERDGTSPERERGRDIPPETAGLDQAGAERVETELAGMGRGRGGESLEGTTPRRLTSQGQTLPTGSFHVPGSPVYGDSGAAAEMLRTGAHSKIPQILQVFPRKEAAEKFEDAQQTLVPVQQEKEKEKEKEKETGPNDVQLPKHPGEDEAAAKPQTKETVSEADTAQASAKPEFSPTEWTDIKKCSISAKGMDMPVNYGTQNVNPRWESLDREVVRDLMNLLKGDCFVTSLPFFLAVLGKKIVI</sequence>
<evidence type="ECO:0000313" key="2">
    <source>
        <dbReference type="EMBL" id="RMC03470.1"/>
    </source>
</evidence>